<name>A0AAX2A5H3_9BACT</name>
<dbReference type="EMBL" id="PDKM01000059">
    <property type="protein sequence ID" value="RXK08791.1"/>
    <property type="molecule type" value="Genomic_DNA"/>
</dbReference>
<sequence length="159" mass="16547">MNAVLTSRVSDCIFSMLSPPVTPLIEFVIESVSLYTSSLFTATGEGVPSDEFASIVIVSPYSNVTTTAVYTTHGLPSASTSFAVYVILPPSSLVLVVASKITFTGSSSSLISLLTSLVSACSFSKLSPPVTPLIEFVIESVSLYTSSLFTATGAEVPSD</sequence>
<keyword evidence="2" id="KW-1185">Reference proteome</keyword>
<protein>
    <submittedName>
        <fullName evidence="1">Uncharacterized protein</fullName>
    </submittedName>
</protein>
<organism evidence="1 2">
    <name type="scientific">Halarcobacter bivalviorum</name>
    <dbReference type="NCBI Taxonomy" id="663364"/>
    <lineage>
        <taxon>Bacteria</taxon>
        <taxon>Pseudomonadati</taxon>
        <taxon>Campylobacterota</taxon>
        <taxon>Epsilonproteobacteria</taxon>
        <taxon>Campylobacterales</taxon>
        <taxon>Arcobacteraceae</taxon>
        <taxon>Halarcobacter</taxon>
    </lineage>
</organism>
<evidence type="ECO:0000313" key="2">
    <source>
        <dbReference type="Proteomes" id="UP000289193"/>
    </source>
</evidence>
<proteinExistence type="predicted"/>
<comment type="caution">
    <text evidence="1">The sequence shown here is derived from an EMBL/GenBank/DDBJ whole genome shotgun (WGS) entry which is preliminary data.</text>
</comment>
<gene>
    <name evidence="1" type="ORF">CRV05_13535</name>
</gene>
<reference evidence="1 2" key="1">
    <citation type="submission" date="2017-10" db="EMBL/GenBank/DDBJ databases">
        <title>Genomics of the genus Arcobacter.</title>
        <authorList>
            <person name="Perez-Cataluna A."/>
            <person name="Figueras M.J."/>
        </authorList>
    </citation>
    <scope>NUCLEOTIDE SEQUENCE [LARGE SCALE GENOMIC DNA]</scope>
    <source>
        <strain evidence="1 2">CECT 7835</strain>
    </source>
</reference>
<evidence type="ECO:0000313" key="1">
    <source>
        <dbReference type="EMBL" id="RXK08791.1"/>
    </source>
</evidence>
<dbReference type="Proteomes" id="UP000289193">
    <property type="component" value="Unassembled WGS sequence"/>
</dbReference>
<dbReference type="AlphaFoldDB" id="A0AAX2A5H3"/>
<accession>A0AAX2A5H3</accession>